<dbReference type="CDD" id="cd00118">
    <property type="entry name" value="LysM"/>
    <property type="match status" value="1"/>
</dbReference>
<dbReference type="InterPro" id="IPR052196">
    <property type="entry name" value="Bact_Kbp"/>
</dbReference>
<dbReference type="PROSITE" id="PS51782">
    <property type="entry name" value="LYSM"/>
    <property type="match status" value="1"/>
</dbReference>
<dbReference type="PANTHER" id="PTHR34700:SF4">
    <property type="entry name" value="PHAGE-LIKE ELEMENT PBSX PROTEIN XKDP"/>
    <property type="match status" value="1"/>
</dbReference>
<dbReference type="EMBL" id="JAROYP010000001">
    <property type="protein sequence ID" value="MDH5159816.1"/>
    <property type="molecule type" value="Genomic_DNA"/>
</dbReference>
<name>A0AAW6SUY3_9BACI</name>
<proteinExistence type="predicted"/>
<evidence type="ECO:0000313" key="3">
    <source>
        <dbReference type="EMBL" id="MDH5159816.1"/>
    </source>
</evidence>
<reference evidence="3" key="1">
    <citation type="submission" date="2023-03" db="EMBL/GenBank/DDBJ databases">
        <title>Bacterial isolates from washroom surfaces on a university campus.</title>
        <authorList>
            <person name="Holman D.B."/>
            <person name="Gzyl K.E."/>
            <person name="Taheri A.E."/>
        </authorList>
    </citation>
    <scope>NUCLEOTIDE SEQUENCE</scope>
    <source>
        <strain evidence="3">RD03</strain>
    </source>
</reference>
<dbReference type="Gene3D" id="3.10.350.10">
    <property type="entry name" value="LysM domain"/>
    <property type="match status" value="1"/>
</dbReference>
<feature type="region of interest" description="Disordered" evidence="1">
    <location>
        <begin position="143"/>
        <end position="168"/>
    </location>
</feature>
<gene>
    <name evidence="3" type="ORF">P5X88_02645</name>
</gene>
<evidence type="ECO:0000313" key="4">
    <source>
        <dbReference type="Proteomes" id="UP001159179"/>
    </source>
</evidence>
<dbReference type="SMART" id="SM00257">
    <property type="entry name" value="LysM"/>
    <property type="match status" value="1"/>
</dbReference>
<evidence type="ECO:0000256" key="1">
    <source>
        <dbReference type="SAM" id="MobiDB-lite"/>
    </source>
</evidence>
<comment type="caution">
    <text evidence="3">The sequence shown here is derived from an EMBL/GenBank/DDBJ whole genome shotgun (WGS) entry which is preliminary data.</text>
</comment>
<dbReference type="InterPro" id="IPR036779">
    <property type="entry name" value="LysM_dom_sf"/>
</dbReference>
<dbReference type="Proteomes" id="UP001159179">
    <property type="component" value="Unassembled WGS sequence"/>
</dbReference>
<dbReference type="Pfam" id="PF01476">
    <property type="entry name" value="LysM"/>
    <property type="match status" value="1"/>
</dbReference>
<feature type="domain" description="LysM" evidence="2">
    <location>
        <begin position="171"/>
        <end position="215"/>
    </location>
</feature>
<organism evidence="3 4">
    <name type="scientific">Heyndrickxia oleronia</name>
    <dbReference type="NCBI Taxonomy" id="38875"/>
    <lineage>
        <taxon>Bacteria</taxon>
        <taxon>Bacillati</taxon>
        <taxon>Bacillota</taxon>
        <taxon>Bacilli</taxon>
        <taxon>Bacillales</taxon>
        <taxon>Bacillaceae</taxon>
        <taxon>Heyndrickxia</taxon>
    </lineage>
</organism>
<dbReference type="AlphaFoldDB" id="A0AAW6SUY3"/>
<dbReference type="InterPro" id="IPR018392">
    <property type="entry name" value="LysM"/>
</dbReference>
<evidence type="ECO:0000259" key="2">
    <source>
        <dbReference type="PROSITE" id="PS51782"/>
    </source>
</evidence>
<accession>A0AAW6SUY3</accession>
<dbReference type="RefSeq" id="WP_280615657.1">
    <property type="nucleotide sequence ID" value="NZ_JAROYP010000001.1"/>
</dbReference>
<dbReference type="PANTHER" id="PTHR34700">
    <property type="entry name" value="POTASSIUM BINDING PROTEIN KBP"/>
    <property type="match status" value="1"/>
</dbReference>
<dbReference type="SUPFAM" id="SSF54106">
    <property type="entry name" value="LysM domain"/>
    <property type="match status" value="1"/>
</dbReference>
<sequence>MAVELWLSYNNGAEKLRLPVNPETVNVNSPFENADVSIRHFGEYTIIGERGSVEFSFESFFPSYYNPVYCEYSDFPTPSECISTIERWRDERKPLRFIVTGSHVNYAITIREFSYEVQRAGNPGDVFYSLSLKEYRFLDTSATPKNVTEKPKPSNKQRPPVVNKGTTKQEKTYTIKYGDTLSKVFGKDWRKVYEANRKVIGNNPNIIKPGQKLVLPS</sequence>
<protein>
    <submittedName>
        <fullName evidence="3">LysM peptidoglycan-binding domain-containing protein</fullName>
    </submittedName>
</protein>